<feature type="region of interest" description="Disordered" evidence="1">
    <location>
        <begin position="1"/>
        <end position="38"/>
    </location>
</feature>
<sequence length="104" mass="12023">MHSTDWEWHRSIRRKNTKKKKKKDLELKRRHKRKGQRYMSRCETRQFLVMVCKEASHMLAAAAGLSGARAQAAENSCGGDTLRPCSGWNKLSRSGHRLQLIPFS</sequence>
<feature type="compositionally biased region" description="Basic residues" evidence="1">
    <location>
        <begin position="11"/>
        <end position="36"/>
    </location>
</feature>
<reference evidence="2" key="1">
    <citation type="submission" date="2020-03" db="EMBL/GenBank/DDBJ databases">
        <authorList>
            <person name="Weist P."/>
        </authorList>
    </citation>
    <scope>NUCLEOTIDE SEQUENCE</scope>
</reference>
<dbReference type="Proteomes" id="UP001153269">
    <property type="component" value="Unassembled WGS sequence"/>
</dbReference>
<evidence type="ECO:0000256" key="1">
    <source>
        <dbReference type="SAM" id="MobiDB-lite"/>
    </source>
</evidence>
<dbReference type="AlphaFoldDB" id="A0A9N7U2N0"/>
<evidence type="ECO:0000313" key="2">
    <source>
        <dbReference type="EMBL" id="CAB1423503.1"/>
    </source>
</evidence>
<gene>
    <name evidence="2" type="ORF">PLEPLA_LOCUS11423</name>
</gene>
<proteinExistence type="predicted"/>
<accession>A0A9N7U2N0</accession>
<organism evidence="2 3">
    <name type="scientific">Pleuronectes platessa</name>
    <name type="common">European plaice</name>
    <dbReference type="NCBI Taxonomy" id="8262"/>
    <lineage>
        <taxon>Eukaryota</taxon>
        <taxon>Metazoa</taxon>
        <taxon>Chordata</taxon>
        <taxon>Craniata</taxon>
        <taxon>Vertebrata</taxon>
        <taxon>Euteleostomi</taxon>
        <taxon>Actinopterygii</taxon>
        <taxon>Neopterygii</taxon>
        <taxon>Teleostei</taxon>
        <taxon>Neoteleostei</taxon>
        <taxon>Acanthomorphata</taxon>
        <taxon>Carangaria</taxon>
        <taxon>Pleuronectiformes</taxon>
        <taxon>Pleuronectoidei</taxon>
        <taxon>Pleuronectidae</taxon>
        <taxon>Pleuronectes</taxon>
    </lineage>
</organism>
<feature type="compositionally biased region" description="Basic and acidic residues" evidence="1">
    <location>
        <begin position="1"/>
        <end position="10"/>
    </location>
</feature>
<comment type="caution">
    <text evidence="2">The sequence shown here is derived from an EMBL/GenBank/DDBJ whole genome shotgun (WGS) entry which is preliminary data.</text>
</comment>
<keyword evidence="3" id="KW-1185">Reference proteome</keyword>
<protein>
    <submittedName>
        <fullName evidence="2">Uncharacterized protein</fullName>
    </submittedName>
</protein>
<evidence type="ECO:0000313" key="3">
    <source>
        <dbReference type="Proteomes" id="UP001153269"/>
    </source>
</evidence>
<dbReference type="EMBL" id="CADEAL010000660">
    <property type="protein sequence ID" value="CAB1423503.1"/>
    <property type="molecule type" value="Genomic_DNA"/>
</dbReference>
<name>A0A9N7U2N0_PLEPL</name>